<keyword evidence="4 5" id="KW-0503">Monooxygenase</keyword>
<dbReference type="PANTHER" id="PTHR46300">
    <property type="entry name" value="P450, PUTATIVE (EUROFUNG)-RELATED-RELATED"/>
    <property type="match status" value="1"/>
</dbReference>
<dbReference type="Proteomes" id="UP001479436">
    <property type="component" value="Unassembled WGS sequence"/>
</dbReference>
<evidence type="ECO:0008006" key="8">
    <source>
        <dbReference type="Google" id="ProtNLM"/>
    </source>
</evidence>
<dbReference type="Gene3D" id="1.10.630.10">
    <property type="entry name" value="Cytochrome P450"/>
    <property type="match status" value="1"/>
</dbReference>
<name>A0ABR2WZG8_9FUNG</name>
<evidence type="ECO:0000313" key="7">
    <source>
        <dbReference type="Proteomes" id="UP001479436"/>
    </source>
</evidence>
<evidence type="ECO:0000256" key="2">
    <source>
        <dbReference type="ARBA" id="ARBA00023002"/>
    </source>
</evidence>
<evidence type="ECO:0000313" key="6">
    <source>
        <dbReference type="EMBL" id="KAK9766918.1"/>
    </source>
</evidence>
<keyword evidence="3 5" id="KW-0408">Iron</keyword>
<comment type="similarity">
    <text evidence="5">Belongs to the cytochrome P450 family.</text>
</comment>
<dbReference type="PANTHER" id="PTHR46300:SF2">
    <property type="entry name" value="CYTOCHROME P450 MONOOXYGENASE ALNH-RELATED"/>
    <property type="match status" value="1"/>
</dbReference>
<reference evidence="6 7" key="1">
    <citation type="submission" date="2023-04" db="EMBL/GenBank/DDBJ databases">
        <title>Genome of Basidiobolus ranarum AG-B5.</title>
        <authorList>
            <person name="Stajich J.E."/>
            <person name="Carter-House D."/>
            <person name="Gryganskyi A."/>
        </authorList>
    </citation>
    <scope>NUCLEOTIDE SEQUENCE [LARGE SCALE GENOMIC DNA]</scope>
    <source>
        <strain evidence="6 7">AG-B5</strain>
    </source>
</reference>
<keyword evidence="2 5" id="KW-0560">Oxidoreductase</keyword>
<evidence type="ECO:0000256" key="1">
    <source>
        <dbReference type="ARBA" id="ARBA00022723"/>
    </source>
</evidence>
<evidence type="ECO:0000256" key="4">
    <source>
        <dbReference type="ARBA" id="ARBA00023033"/>
    </source>
</evidence>
<dbReference type="InterPro" id="IPR001128">
    <property type="entry name" value="Cyt_P450"/>
</dbReference>
<dbReference type="PRINTS" id="PR00385">
    <property type="entry name" value="P450"/>
</dbReference>
<keyword evidence="5" id="KW-0349">Heme</keyword>
<evidence type="ECO:0000256" key="3">
    <source>
        <dbReference type="ARBA" id="ARBA00023004"/>
    </source>
</evidence>
<dbReference type="PROSITE" id="PS00086">
    <property type="entry name" value="CYTOCHROME_P450"/>
    <property type="match status" value="1"/>
</dbReference>
<dbReference type="PRINTS" id="PR00463">
    <property type="entry name" value="EP450I"/>
</dbReference>
<gene>
    <name evidence="6" type="ORF">K7432_003635</name>
</gene>
<dbReference type="SUPFAM" id="SSF48264">
    <property type="entry name" value="Cytochrome P450"/>
    <property type="match status" value="1"/>
</dbReference>
<sequence>MIGILISAVILMYLLKLFYHVSYSRKYLPPGPLGLPLVGNFFQLGRLPHLTLTKWARKYGPVFSIRLGVRLCVVVNDTKSVKEIFVKRGSKYSSRNQSYLINEVCFRADKGVSVLPYGNQWRKMRKAIYRAFNSSAVQSYLPVLDLQTNNLLLDLVEASDKSADDGFYPEDIMKKFSFNSVVALLVGRSLRPSEEYIMKEFVQATDDLHGINNVGASFLSYFPFLNKFPNNPIFKKGYDIREKREQIVREIQNIGALNGHLESPNRPETVLETIQKHAEKDGLDDMDIIYLCDSLLRGGFDSSACFLTWATLILARIPRVQEKLQLEMEQIVGSSRPPNYQEDSKNLVYLNAFLKELFRFRTPSFLGIPHASTEDDVYEQYVIPQNTLIILNSHAIHFDPERFASPEKFLPERFLNKEGDESKILEDWDHHAFGAGRRICAGSHFADQQVWVAVAGIIWAFNVVECSKTPVGDLLRDEDMTRGLANYPLEYKVRFIPKRSQNIFNFIFTQTM</sequence>
<dbReference type="InterPro" id="IPR017972">
    <property type="entry name" value="Cyt_P450_CS"/>
</dbReference>
<keyword evidence="7" id="KW-1185">Reference proteome</keyword>
<organism evidence="6 7">
    <name type="scientific">Basidiobolus ranarum</name>
    <dbReference type="NCBI Taxonomy" id="34480"/>
    <lineage>
        <taxon>Eukaryota</taxon>
        <taxon>Fungi</taxon>
        <taxon>Fungi incertae sedis</taxon>
        <taxon>Zoopagomycota</taxon>
        <taxon>Entomophthoromycotina</taxon>
        <taxon>Basidiobolomycetes</taxon>
        <taxon>Basidiobolales</taxon>
        <taxon>Basidiobolaceae</taxon>
        <taxon>Basidiobolus</taxon>
    </lineage>
</organism>
<evidence type="ECO:0000256" key="5">
    <source>
        <dbReference type="RuleBase" id="RU000461"/>
    </source>
</evidence>
<dbReference type="Pfam" id="PF00067">
    <property type="entry name" value="p450"/>
    <property type="match status" value="1"/>
</dbReference>
<dbReference type="EMBL" id="JASJQH010000113">
    <property type="protein sequence ID" value="KAK9766918.1"/>
    <property type="molecule type" value="Genomic_DNA"/>
</dbReference>
<protein>
    <recommendedName>
        <fullName evidence="8">Cytochrome P450</fullName>
    </recommendedName>
</protein>
<dbReference type="InterPro" id="IPR036396">
    <property type="entry name" value="Cyt_P450_sf"/>
</dbReference>
<comment type="caution">
    <text evidence="6">The sequence shown here is derived from an EMBL/GenBank/DDBJ whole genome shotgun (WGS) entry which is preliminary data.</text>
</comment>
<keyword evidence="1 5" id="KW-0479">Metal-binding</keyword>
<dbReference type="InterPro" id="IPR002401">
    <property type="entry name" value="Cyt_P450_E_grp-I"/>
</dbReference>
<accession>A0ABR2WZG8</accession>
<proteinExistence type="inferred from homology"/>
<dbReference type="InterPro" id="IPR050364">
    <property type="entry name" value="Cytochrome_P450_fung"/>
</dbReference>